<proteinExistence type="predicted"/>
<organism evidence="2 3">
    <name type="scientific">Hymenolepis diminuta</name>
    <name type="common">Rat tapeworm</name>
    <dbReference type="NCBI Taxonomy" id="6216"/>
    <lineage>
        <taxon>Eukaryota</taxon>
        <taxon>Metazoa</taxon>
        <taxon>Spiralia</taxon>
        <taxon>Lophotrochozoa</taxon>
        <taxon>Platyhelminthes</taxon>
        <taxon>Cestoda</taxon>
        <taxon>Eucestoda</taxon>
        <taxon>Cyclophyllidea</taxon>
        <taxon>Hymenolepididae</taxon>
        <taxon>Hymenolepis</taxon>
    </lineage>
</organism>
<sequence>MSWGRMTTVVHQDLRYKSDTFLDEVSSCGRKQLKRIVYCVETTLTEIEDRGGGGGEGGGGEGGRGEGGGGVGGGMSLVFPPMETTPTRMTKSMEEMIGGWLCEGGLTRTQEVSSVMHTKYPHEVTVMVCGVVKGSERGTHHDPSIFFTAP</sequence>
<protein>
    <submittedName>
        <fullName evidence="2">Uncharacterized protein</fullName>
    </submittedName>
</protein>
<reference evidence="2 3" key="1">
    <citation type="submission" date="2019-07" db="EMBL/GenBank/DDBJ databases">
        <authorList>
            <person name="Jastrzebski P J."/>
            <person name="Paukszto L."/>
            <person name="Jastrzebski P J."/>
        </authorList>
    </citation>
    <scope>NUCLEOTIDE SEQUENCE [LARGE SCALE GENOMIC DNA]</scope>
    <source>
        <strain evidence="2 3">WMS-il1</strain>
    </source>
</reference>
<dbReference type="EMBL" id="CABIJS010000477">
    <property type="protein sequence ID" value="VUZ52240.1"/>
    <property type="molecule type" value="Genomic_DNA"/>
</dbReference>
<accession>A0A564YYI2</accession>
<dbReference type="Proteomes" id="UP000321570">
    <property type="component" value="Unassembled WGS sequence"/>
</dbReference>
<keyword evidence="3" id="KW-1185">Reference proteome</keyword>
<gene>
    <name evidence="2" type="ORF">WMSIL1_LOCUS10795</name>
</gene>
<feature type="compositionally biased region" description="Gly residues" evidence="1">
    <location>
        <begin position="52"/>
        <end position="73"/>
    </location>
</feature>
<evidence type="ECO:0000313" key="3">
    <source>
        <dbReference type="Proteomes" id="UP000321570"/>
    </source>
</evidence>
<dbReference type="AlphaFoldDB" id="A0A564YYI2"/>
<evidence type="ECO:0000256" key="1">
    <source>
        <dbReference type="SAM" id="MobiDB-lite"/>
    </source>
</evidence>
<feature type="region of interest" description="Disordered" evidence="1">
    <location>
        <begin position="47"/>
        <end position="73"/>
    </location>
</feature>
<name>A0A564YYI2_HYMDI</name>
<evidence type="ECO:0000313" key="2">
    <source>
        <dbReference type="EMBL" id="VUZ52240.1"/>
    </source>
</evidence>